<dbReference type="Proteomes" id="UP001283361">
    <property type="component" value="Unassembled WGS sequence"/>
</dbReference>
<evidence type="ECO:0000313" key="3">
    <source>
        <dbReference type="Proteomes" id="UP001283361"/>
    </source>
</evidence>
<dbReference type="EMBL" id="JAWDGP010002848">
    <property type="protein sequence ID" value="KAK3779332.1"/>
    <property type="molecule type" value="Genomic_DNA"/>
</dbReference>
<sequence length="79" mass="8611">MKTAVILILAMAIATAESDSCLKYSNKVFPSPCRGKLFVATQYSTVCCQDGKLFLLIDGTDFDGSTKDNTRASLLDKRI</sequence>
<feature type="signal peptide" evidence="1">
    <location>
        <begin position="1"/>
        <end position="18"/>
    </location>
</feature>
<reference evidence="2" key="1">
    <citation type="journal article" date="2023" name="G3 (Bethesda)">
        <title>A reference genome for the long-term kleptoplast-retaining sea slug Elysia crispata morphotype clarki.</title>
        <authorList>
            <person name="Eastman K.E."/>
            <person name="Pendleton A.L."/>
            <person name="Shaikh M.A."/>
            <person name="Suttiyut T."/>
            <person name="Ogas R."/>
            <person name="Tomko P."/>
            <person name="Gavelis G."/>
            <person name="Widhalm J.R."/>
            <person name="Wisecaver J.H."/>
        </authorList>
    </citation>
    <scope>NUCLEOTIDE SEQUENCE</scope>
    <source>
        <strain evidence="2">ECLA1</strain>
    </source>
</reference>
<gene>
    <name evidence="2" type="ORF">RRG08_028889</name>
</gene>
<comment type="caution">
    <text evidence="2">The sequence shown here is derived from an EMBL/GenBank/DDBJ whole genome shotgun (WGS) entry which is preliminary data.</text>
</comment>
<feature type="chain" id="PRO_5042140075" evidence="1">
    <location>
        <begin position="19"/>
        <end position="79"/>
    </location>
</feature>
<name>A0AAE1A1Q5_9GAST</name>
<accession>A0AAE1A1Q5</accession>
<evidence type="ECO:0000313" key="2">
    <source>
        <dbReference type="EMBL" id="KAK3779332.1"/>
    </source>
</evidence>
<keyword evidence="3" id="KW-1185">Reference proteome</keyword>
<organism evidence="2 3">
    <name type="scientific">Elysia crispata</name>
    <name type="common">lettuce slug</name>
    <dbReference type="NCBI Taxonomy" id="231223"/>
    <lineage>
        <taxon>Eukaryota</taxon>
        <taxon>Metazoa</taxon>
        <taxon>Spiralia</taxon>
        <taxon>Lophotrochozoa</taxon>
        <taxon>Mollusca</taxon>
        <taxon>Gastropoda</taxon>
        <taxon>Heterobranchia</taxon>
        <taxon>Euthyneura</taxon>
        <taxon>Panpulmonata</taxon>
        <taxon>Sacoglossa</taxon>
        <taxon>Placobranchoidea</taxon>
        <taxon>Plakobranchidae</taxon>
        <taxon>Elysia</taxon>
    </lineage>
</organism>
<evidence type="ECO:0000256" key="1">
    <source>
        <dbReference type="SAM" id="SignalP"/>
    </source>
</evidence>
<dbReference type="AlphaFoldDB" id="A0AAE1A1Q5"/>
<protein>
    <submittedName>
        <fullName evidence="2">Uncharacterized protein</fullName>
    </submittedName>
</protein>
<proteinExistence type="predicted"/>
<keyword evidence="1" id="KW-0732">Signal</keyword>